<proteinExistence type="predicted"/>
<accession>A0A1C3PFN5</accession>
<dbReference type="PANTHER" id="PTHR39639">
    <property type="entry name" value="CHROMOSOME 16, WHOLE GENOME SHOTGUN SEQUENCE"/>
    <property type="match status" value="1"/>
</dbReference>
<protein>
    <recommendedName>
        <fullName evidence="1">GmrSD restriction endonucleases N-terminal domain-containing protein</fullName>
    </recommendedName>
</protein>
<evidence type="ECO:0000259" key="1">
    <source>
        <dbReference type="Pfam" id="PF03235"/>
    </source>
</evidence>
<feature type="domain" description="GmrSD restriction endonucleases N-terminal" evidence="1">
    <location>
        <begin position="53"/>
        <end position="194"/>
    </location>
</feature>
<keyword evidence="3" id="KW-1185">Reference proteome</keyword>
<gene>
    <name evidence="2" type="ORF">FDG2_5830</name>
</gene>
<dbReference type="PANTHER" id="PTHR39639:SF1">
    <property type="entry name" value="DUF262 DOMAIN-CONTAINING PROTEIN"/>
    <property type="match status" value="1"/>
</dbReference>
<evidence type="ECO:0000313" key="2">
    <source>
        <dbReference type="EMBL" id="SBW28663.1"/>
    </source>
</evidence>
<dbReference type="EMBL" id="FLUV01002406">
    <property type="protein sequence ID" value="SBW28663.1"/>
    <property type="molecule type" value="Genomic_DNA"/>
</dbReference>
<dbReference type="InterPro" id="IPR004919">
    <property type="entry name" value="GmrSD_N"/>
</dbReference>
<reference evidence="3" key="1">
    <citation type="submission" date="2016-02" db="EMBL/GenBank/DDBJ databases">
        <authorList>
            <person name="Wibberg D."/>
        </authorList>
    </citation>
    <scope>NUCLEOTIDE SEQUENCE [LARGE SCALE GENOMIC DNA]</scope>
</reference>
<dbReference type="Pfam" id="PF03235">
    <property type="entry name" value="GmrSD_N"/>
    <property type="match status" value="1"/>
</dbReference>
<sequence>MTVNGIDVREEYFDNVATGVEIELDDEQTGLARPWNPDDIRVGTKQFSLRNILDLIDDRDLELAPDFQRNTVWKPRQKSRLIESIMLQIPLPAFYFAEDANGMMRVVDGLQRLSTVHSYVRGGRQAFALTDLEYLDSAEKKRFEELTPALQRRINNAQIVVHVIDPTTPPGVKYDIFKRINTGGTPLNAQEIRHCMSGERSRSFLKRCTHTPEFDRATGGHFRDHIRMDDREVVLRYCAFWLNGVDGYVREGSMDIFLEKTTSILDDPREVSEGRLEELHESFRSAMEKSYEIFGDYAFRKWPWGANARNPINRPLFETWSYVLDQYDLADLIRRKSLVVDAARDLMTRDRAYIDAITTSTGDPKKVRLRFDLASRAAQASL</sequence>
<organism evidence="2 3">
    <name type="scientific">Candidatus Protofrankia californiensis</name>
    <dbReference type="NCBI Taxonomy" id="1839754"/>
    <lineage>
        <taxon>Bacteria</taxon>
        <taxon>Bacillati</taxon>
        <taxon>Actinomycetota</taxon>
        <taxon>Actinomycetes</taxon>
        <taxon>Frankiales</taxon>
        <taxon>Frankiaceae</taxon>
        <taxon>Protofrankia</taxon>
    </lineage>
</organism>
<dbReference type="AlphaFoldDB" id="A0A1C3PFN5"/>
<name>A0A1C3PFN5_9ACTN</name>
<dbReference type="Proteomes" id="UP000199013">
    <property type="component" value="Unassembled WGS sequence"/>
</dbReference>
<evidence type="ECO:0000313" key="3">
    <source>
        <dbReference type="Proteomes" id="UP000199013"/>
    </source>
</evidence>